<sequence length="589" mass="67612">MGVSSNCHDVSLSPPVTIMDSGHFFPKKNAQAQDRNYHRDDGLKNYYNNKYDSDFSSEDESENVDLYHERYQLMDLIVKLVLSCILDIFPQNDVKFDELYIFAKALLTRSRLSLKNYEKSVLVLQNYKLKYQCDNYCLKELILGAFILSSNNNDENYWSRITGLSTPNIIRIVTSLKGCDIVRLTELQQFNSKLNKMWFVCLFNVDVAVVFVFTSIMDQNYEARLLLELFNSSKNRNNNNNVSHTHSLGGDTSKTHNNNEDNNNTNNNNNNDDNANKRRKSTPDDLNFLKLANEVLQSAPIKDQVDPTIKTLLERVQYFSSPHGGLPLQYPLRQQQQHQQQQQQQQQSNLDPRRFSYHNDNDNAASNDSHNIDFPDLSLNMFDPNVRRHHSISTAAITSIDNFNGRLQAAQQVPQQQVPAQKPQQQKQQQESQQQAASVLPAPILAPVLPPIVPHEVEPMSRGNSITSKNSNSLLNDGSEKPFICNKCSLSFRRSSDLKRHEKTHLEVLPNVCKLCHKGFARKDALKRHISTLTCRRNRDRLLKTLNIPNEEGRKNDELDTILKENNIDLEEHHRGLVHIKNTSDTEQS</sequence>
<dbReference type="PROSITE" id="PS00028">
    <property type="entry name" value="ZINC_FINGER_C2H2_1"/>
    <property type="match status" value="1"/>
</dbReference>
<dbReference type="OrthoDB" id="8922241at2759"/>
<protein>
    <recommendedName>
        <fullName evidence="9">C2H2-type domain-containing protein</fullName>
    </recommendedName>
</protein>
<dbReference type="InterPro" id="IPR013087">
    <property type="entry name" value="Znf_C2H2_type"/>
</dbReference>
<reference evidence="11" key="1">
    <citation type="submission" date="2016-05" db="EMBL/GenBank/DDBJ databases">
        <title>Comparative genomics of biotechnologically important yeasts.</title>
        <authorList>
            <consortium name="DOE Joint Genome Institute"/>
            <person name="Riley R."/>
            <person name="Haridas S."/>
            <person name="Wolfe K.H."/>
            <person name="Lopes M.R."/>
            <person name="Hittinger C.T."/>
            <person name="Goker M."/>
            <person name="Salamov A."/>
            <person name="Wisecaver J."/>
            <person name="Long T.M."/>
            <person name="Aerts A.L."/>
            <person name="Barry K."/>
            <person name="Choi C."/>
            <person name="Clum A."/>
            <person name="Coughlan A.Y."/>
            <person name="Deshpande S."/>
            <person name="Douglass A.P."/>
            <person name="Hanson S.J."/>
            <person name="Klenk H.-P."/>
            <person name="Labutti K."/>
            <person name="Lapidus A."/>
            <person name="Lindquist E."/>
            <person name="Lipzen A."/>
            <person name="Meier-Kolthoff J.P."/>
            <person name="Ohm R.A."/>
            <person name="Otillar R.P."/>
            <person name="Pangilinan J."/>
            <person name="Peng Y."/>
            <person name="Rokas A."/>
            <person name="Rosa C.A."/>
            <person name="Scheuner C."/>
            <person name="Sibirny A.A."/>
            <person name="Slot J.C."/>
            <person name="Stielow J.B."/>
            <person name="Sun H."/>
            <person name="Kurtzman C.P."/>
            <person name="Blackwell M."/>
            <person name="Grigoriev I.V."/>
            <person name="Jeffries T.W."/>
        </authorList>
    </citation>
    <scope>NUCLEOTIDE SEQUENCE [LARGE SCALE GENOMIC DNA]</scope>
    <source>
        <strain evidence="11">NRRL Y-2460</strain>
    </source>
</reference>
<dbReference type="PANTHER" id="PTHR16515">
    <property type="entry name" value="PR DOMAIN ZINC FINGER PROTEIN"/>
    <property type="match status" value="1"/>
</dbReference>
<organism evidence="10 11">
    <name type="scientific">Pachysolen tannophilus NRRL Y-2460</name>
    <dbReference type="NCBI Taxonomy" id="669874"/>
    <lineage>
        <taxon>Eukaryota</taxon>
        <taxon>Fungi</taxon>
        <taxon>Dikarya</taxon>
        <taxon>Ascomycota</taxon>
        <taxon>Saccharomycotina</taxon>
        <taxon>Pichiomycetes</taxon>
        <taxon>Pachysolenaceae</taxon>
        <taxon>Pachysolen</taxon>
    </lineage>
</organism>
<evidence type="ECO:0000256" key="8">
    <source>
        <dbReference type="SAM" id="MobiDB-lite"/>
    </source>
</evidence>
<keyword evidence="2" id="KW-0479">Metal-binding</keyword>
<name>A0A1E4TRB5_PACTA</name>
<dbReference type="FunFam" id="3.30.160.60:FF:000202">
    <property type="entry name" value="Zinc finger protein 574"/>
    <property type="match status" value="1"/>
</dbReference>
<proteinExistence type="predicted"/>
<dbReference type="Gene3D" id="3.30.160.60">
    <property type="entry name" value="Classic Zinc Finger"/>
    <property type="match status" value="2"/>
</dbReference>
<dbReference type="Proteomes" id="UP000094236">
    <property type="component" value="Unassembled WGS sequence"/>
</dbReference>
<dbReference type="InterPro" id="IPR036236">
    <property type="entry name" value="Znf_C2H2_sf"/>
</dbReference>
<dbReference type="InterPro" id="IPR050331">
    <property type="entry name" value="Zinc_finger"/>
</dbReference>
<dbReference type="AlphaFoldDB" id="A0A1E4TRB5"/>
<evidence type="ECO:0000256" key="4">
    <source>
        <dbReference type="ARBA" id="ARBA00022771"/>
    </source>
</evidence>
<evidence type="ECO:0000256" key="5">
    <source>
        <dbReference type="ARBA" id="ARBA00022833"/>
    </source>
</evidence>
<evidence type="ECO:0000313" key="10">
    <source>
        <dbReference type="EMBL" id="ODV94218.1"/>
    </source>
</evidence>
<dbReference type="PANTHER" id="PTHR16515:SF66">
    <property type="entry name" value="C2H2-TYPE DOMAIN-CONTAINING PROTEIN"/>
    <property type="match status" value="1"/>
</dbReference>
<keyword evidence="6" id="KW-0539">Nucleus</keyword>
<dbReference type="STRING" id="669874.A0A1E4TRB5"/>
<keyword evidence="5" id="KW-0862">Zinc</keyword>
<feature type="region of interest" description="Disordered" evidence="8">
    <location>
        <begin position="236"/>
        <end position="282"/>
    </location>
</feature>
<dbReference type="GO" id="GO:0008270">
    <property type="term" value="F:zinc ion binding"/>
    <property type="evidence" value="ECO:0007669"/>
    <property type="project" value="UniProtKB-KW"/>
</dbReference>
<evidence type="ECO:0000313" key="11">
    <source>
        <dbReference type="Proteomes" id="UP000094236"/>
    </source>
</evidence>
<evidence type="ECO:0000256" key="3">
    <source>
        <dbReference type="ARBA" id="ARBA00022737"/>
    </source>
</evidence>
<feature type="domain" description="C2H2-type" evidence="9">
    <location>
        <begin position="483"/>
        <end position="510"/>
    </location>
</feature>
<evidence type="ECO:0000256" key="2">
    <source>
        <dbReference type="ARBA" id="ARBA00022723"/>
    </source>
</evidence>
<dbReference type="GO" id="GO:0032502">
    <property type="term" value="P:developmental process"/>
    <property type="evidence" value="ECO:0007669"/>
    <property type="project" value="UniProtKB-ARBA"/>
</dbReference>
<feature type="compositionally biased region" description="Basic and acidic residues" evidence="8">
    <location>
        <begin position="351"/>
        <end position="361"/>
    </location>
</feature>
<accession>A0A1E4TRB5</accession>
<keyword evidence="11" id="KW-1185">Reference proteome</keyword>
<keyword evidence="4 7" id="KW-0863">Zinc-finger</keyword>
<comment type="subcellular location">
    <subcellularLocation>
        <location evidence="1">Nucleus</location>
    </subcellularLocation>
</comment>
<gene>
    <name evidence="10" type="ORF">PACTADRAFT_17942</name>
</gene>
<feature type="region of interest" description="Disordered" evidence="8">
    <location>
        <begin position="410"/>
        <end position="437"/>
    </location>
</feature>
<feature type="region of interest" description="Disordered" evidence="8">
    <location>
        <begin position="324"/>
        <end position="371"/>
    </location>
</feature>
<dbReference type="SMART" id="SM00355">
    <property type="entry name" value="ZnF_C2H2"/>
    <property type="match status" value="2"/>
</dbReference>
<dbReference type="PROSITE" id="PS50157">
    <property type="entry name" value="ZINC_FINGER_C2H2_2"/>
    <property type="match status" value="2"/>
</dbReference>
<dbReference type="EMBL" id="KV454016">
    <property type="protein sequence ID" value="ODV94218.1"/>
    <property type="molecule type" value="Genomic_DNA"/>
</dbReference>
<feature type="compositionally biased region" description="Low complexity" evidence="8">
    <location>
        <begin position="334"/>
        <end position="347"/>
    </location>
</feature>
<dbReference type="GO" id="GO:0005634">
    <property type="term" value="C:nucleus"/>
    <property type="evidence" value="ECO:0007669"/>
    <property type="project" value="UniProtKB-SubCell"/>
</dbReference>
<dbReference type="Pfam" id="PF00096">
    <property type="entry name" value="zf-C2H2"/>
    <property type="match status" value="2"/>
</dbReference>
<evidence type="ECO:0000259" key="9">
    <source>
        <dbReference type="PROSITE" id="PS50157"/>
    </source>
</evidence>
<feature type="domain" description="C2H2-type" evidence="9">
    <location>
        <begin position="511"/>
        <end position="538"/>
    </location>
</feature>
<dbReference type="SUPFAM" id="SSF57667">
    <property type="entry name" value="beta-beta-alpha zinc fingers"/>
    <property type="match status" value="1"/>
</dbReference>
<dbReference type="GO" id="GO:0010468">
    <property type="term" value="P:regulation of gene expression"/>
    <property type="evidence" value="ECO:0007669"/>
    <property type="project" value="TreeGrafter"/>
</dbReference>
<feature type="compositionally biased region" description="Low complexity" evidence="8">
    <location>
        <begin position="260"/>
        <end position="273"/>
    </location>
</feature>
<evidence type="ECO:0000256" key="7">
    <source>
        <dbReference type="PROSITE-ProRule" id="PRU00042"/>
    </source>
</evidence>
<evidence type="ECO:0000256" key="1">
    <source>
        <dbReference type="ARBA" id="ARBA00004123"/>
    </source>
</evidence>
<keyword evidence="3" id="KW-0677">Repeat</keyword>
<evidence type="ECO:0000256" key="6">
    <source>
        <dbReference type="ARBA" id="ARBA00023242"/>
    </source>
</evidence>